<comment type="caution">
    <text evidence="14">The sequence shown here is derived from an EMBL/GenBank/DDBJ whole genome shotgun (WGS) entry which is preliminary data.</text>
</comment>
<feature type="domain" description="Topo IA-type catalytic" evidence="13">
    <location>
        <begin position="164"/>
        <end position="587"/>
    </location>
</feature>
<dbReference type="InterPro" id="IPR034149">
    <property type="entry name" value="TOPRIM_TopoI"/>
</dbReference>
<dbReference type="PANTHER" id="PTHR42785:SF1">
    <property type="entry name" value="DNA TOPOISOMERASE"/>
    <property type="match status" value="1"/>
</dbReference>
<keyword evidence="4" id="KW-0863">Zinc-finger</keyword>
<dbReference type="Gene3D" id="1.10.290.10">
    <property type="entry name" value="Topoisomerase I, domain 4"/>
    <property type="match status" value="1"/>
</dbReference>
<dbReference type="InterPro" id="IPR013826">
    <property type="entry name" value="Topo_IA_cen_sub3"/>
</dbReference>
<evidence type="ECO:0000256" key="2">
    <source>
        <dbReference type="ARBA" id="ARBA00009446"/>
    </source>
</evidence>
<evidence type="ECO:0000256" key="6">
    <source>
        <dbReference type="ARBA" id="ARBA00022842"/>
    </source>
</evidence>
<dbReference type="Gene3D" id="3.30.65.10">
    <property type="entry name" value="Bacterial Topoisomerase I, domain 1"/>
    <property type="match status" value="2"/>
</dbReference>
<dbReference type="AlphaFoldDB" id="A0A2R5HGU8"/>
<evidence type="ECO:0000256" key="4">
    <source>
        <dbReference type="ARBA" id="ARBA00022771"/>
    </source>
</evidence>
<dbReference type="CDD" id="cd00186">
    <property type="entry name" value="TOP1Ac"/>
    <property type="match status" value="1"/>
</dbReference>
<evidence type="ECO:0000256" key="8">
    <source>
        <dbReference type="ARBA" id="ARBA00023125"/>
    </source>
</evidence>
<protein>
    <recommendedName>
        <fullName evidence="10">DNA topoisomerase 1</fullName>
        <ecNumber evidence="10">5.6.2.1</ecNumber>
    </recommendedName>
    <alternativeName>
        <fullName evidence="10">DNA topoisomerase I</fullName>
    </alternativeName>
</protein>
<proteinExistence type="inferred from homology"/>
<dbReference type="InterPro" id="IPR028612">
    <property type="entry name" value="Topoisom_1_IA"/>
</dbReference>
<dbReference type="SUPFAM" id="SSF56712">
    <property type="entry name" value="Prokaryotic type I DNA topoisomerase"/>
    <property type="match status" value="1"/>
</dbReference>
<dbReference type="PROSITE" id="PS50880">
    <property type="entry name" value="TOPRIM"/>
    <property type="match status" value="1"/>
</dbReference>
<dbReference type="HAMAP" id="MF_00952">
    <property type="entry name" value="Topoisom_1_prok"/>
    <property type="match status" value="1"/>
</dbReference>
<keyword evidence="6" id="KW-0460">Magnesium</keyword>
<reference evidence="14 15" key="1">
    <citation type="journal article" date="2018" name="Genome Announc.">
        <title>Draft Genome Sequence of Lactococcus sp. Strain NtB2 (JCM 32569), Isolated from the Gut of the Higher Termite Nasutitermes takasagoensis.</title>
        <authorList>
            <person name="Noda S."/>
            <person name="Aihara C."/>
            <person name="Yuki M."/>
            <person name="Ohkuma M."/>
        </authorList>
    </citation>
    <scope>NUCLEOTIDE SEQUENCE [LARGE SCALE GENOMIC DNA]</scope>
    <source>
        <strain evidence="14 15">NtB2</strain>
    </source>
</reference>
<dbReference type="PROSITE" id="PS52039">
    <property type="entry name" value="TOPO_IA_2"/>
    <property type="match status" value="1"/>
</dbReference>
<dbReference type="InterPro" id="IPR023405">
    <property type="entry name" value="Topo_IA_core_domain"/>
</dbReference>
<dbReference type="InterPro" id="IPR003602">
    <property type="entry name" value="Topo_IA_DNA-bd_dom"/>
</dbReference>
<keyword evidence="15" id="KW-1185">Reference proteome</keyword>
<dbReference type="RefSeq" id="WP_109246168.1">
    <property type="nucleotide sequence ID" value="NZ_BFFO01000008.1"/>
</dbReference>
<dbReference type="SMART" id="SM00493">
    <property type="entry name" value="TOPRIM"/>
    <property type="match status" value="1"/>
</dbReference>
<feature type="site" description="Interaction with DNA" evidence="10">
    <location>
        <position position="190"/>
    </location>
</feature>
<dbReference type="Gene3D" id="2.70.20.10">
    <property type="entry name" value="Topoisomerase I, domain 3"/>
    <property type="match status" value="1"/>
</dbReference>
<evidence type="ECO:0000256" key="9">
    <source>
        <dbReference type="ARBA" id="ARBA00023235"/>
    </source>
</evidence>
<dbReference type="Pfam" id="PF01751">
    <property type="entry name" value="Toprim"/>
    <property type="match status" value="1"/>
</dbReference>
<evidence type="ECO:0000256" key="1">
    <source>
        <dbReference type="ARBA" id="ARBA00000213"/>
    </source>
</evidence>
<feature type="active site" description="O-(5'-phospho-DNA)-tyrosine intermediate" evidence="10">
    <location>
        <position position="333"/>
    </location>
</feature>
<dbReference type="Gene3D" id="1.10.460.10">
    <property type="entry name" value="Topoisomerase I, domain 2"/>
    <property type="match status" value="1"/>
</dbReference>
<dbReference type="InterPro" id="IPR013825">
    <property type="entry name" value="Topo_IA_cen_sub2"/>
</dbReference>
<feature type="site" description="Interaction with DNA" evidence="10">
    <location>
        <position position="183"/>
    </location>
</feature>
<feature type="site" description="Interaction with DNA" evidence="10">
    <location>
        <position position="335"/>
    </location>
</feature>
<evidence type="ECO:0000256" key="10">
    <source>
        <dbReference type="HAMAP-Rule" id="MF_00952"/>
    </source>
</evidence>
<dbReference type="InterPro" id="IPR023406">
    <property type="entry name" value="Topo_IA_AS"/>
</dbReference>
<keyword evidence="5" id="KW-0862">Zinc</keyword>
<feature type="site" description="Interaction with DNA" evidence="10">
    <location>
        <position position="68"/>
    </location>
</feature>
<dbReference type="Gene3D" id="3.40.50.140">
    <property type="match status" value="1"/>
</dbReference>
<organism evidence="14 15">
    <name type="scientific">Lactococcus termiticola</name>
    <dbReference type="NCBI Taxonomy" id="2169526"/>
    <lineage>
        <taxon>Bacteria</taxon>
        <taxon>Bacillati</taxon>
        <taxon>Bacillota</taxon>
        <taxon>Bacilli</taxon>
        <taxon>Lactobacillales</taxon>
        <taxon>Streptococcaceae</taxon>
        <taxon>Lactococcus</taxon>
    </lineage>
</organism>
<feature type="site" description="Interaction with DNA" evidence="10">
    <location>
        <position position="518"/>
    </location>
</feature>
<dbReference type="PRINTS" id="PR00417">
    <property type="entry name" value="PRTPISMRASEI"/>
</dbReference>
<name>A0A2R5HGU8_9LACT</name>
<evidence type="ECO:0000313" key="15">
    <source>
        <dbReference type="Proteomes" id="UP000245021"/>
    </source>
</evidence>
<accession>A0A2R5HGU8</accession>
<comment type="subunit">
    <text evidence="10">Monomer.</text>
</comment>
<dbReference type="InterPro" id="IPR005733">
    <property type="entry name" value="TopoI_bac-type"/>
</dbReference>
<keyword evidence="8 10" id="KW-0238">DNA-binding</keyword>
<dbReference type="PANTHER" id="PTHR42785">
    <property type="entry name" value="DNA TOPOISOMERASE, TYPE IA, CORE"/>
    <property type="match status" value="1"/>
</dbReference>
<evidence type="ECO:0000256" key="5">
    <source>
        <dbReference type="ARBA" id="ARBA00022833"/>
    </source>
</evidence>
<feature type="site" description="Interaction with DNA" evidence="10">
    <location>
        <position position="175"/>
    </location>
</feature>
<dbReference type="Proteomes" id="UP000245021">
    <property type="component" value="Unassembled WGS sequence"/>
</dbReference>
<dbReference type="SMART" id="SM00437">
    <property type="entry name" value="TOP1Ac"/>
    <property type="match status" value="1"/>
</dbReference>
<dbReference type="SUPFAM" id="SSF57783">
    <property type="entry name" value="Zinc beta-ribbon"/>
    <property type="match status" value="1"/>
</dbReference>
<dbReference type="PROSITE" id="PS00396">
    <property type="entry name" value="TOPO_IA_1"/>
    <property type="match status" value="1"/>
</dbReference>
<dbReference type="InterPro" id="IPR013498">
    <property type="entry name" value="Topo_IA_Znf"/>
</dbReference>
<dbReference type="Pfam" id="PF01131">
    <property type="entry name" value="Topoisom_bac"/>
    <property type="match status" value="1"/>
</dbReference>
<evidence type="ECO:0000256" key="11">
    <source>
        <dbReference type="SAM" id="MobiDB-lite"/>
    </source>
</evidence>
<dbReference type="GO" id="GO:0006265">
    <property type="term" value="P:DNA topological change"/>
    <property type="evidence" value="ECO:0007669"/>
    <property type="project" value="UniProtKB-UniRule"/>
</dbReference>
<evidence type="ECO:0000259" key="12">
    <source>
        <dbReference type="PROSITE" id="PS50880"/>
    </source>
</evidence>
<keyword evidence="9 10" id="KW-0413">Isomerase</keyword>
<dbReference type="EMBL" id="BFFO01000008">
    <property type="protein sequence ID" value="GBG97212.1"/>
    <property type="molecule type" value="Genomic_DNA"/>
</dbReference>
<dbReference type="InterPro" id="IPR013497">
    <property type="entry name" value="Topo_IA_cen"/>
</dbReference>
<sequence length="722" mass="81269">MPTATKTKAKTTTKTTTKAKSKTATKTKKKATKIVKGKNLVIVESPAKAKTIEKYLGRNYKVVASVGHIRDLKKSSMSVDIENNYEPQYINIRGKAPLINNLKKEAKAAKAVYLASDPDREGEAISWHLAHILDLDLKEKNRVVFNEITKDAVKDAFKSPRSIDVDLVDAQQARRVLDRLVGYSISPILWKKVKKGLSAGRVQSIALKLIIDRENEINAFVPEEYWSIDGDFKKGTKKFKANFWGVDGKKKALANNEDVLTVMERLSSDEFNVDKVEKKERKRNAPMPYTTSTMQQDAANKINFRTRKTMMVAQQLYEGLTLGAQGHQGLITYMRTDSTRISPVAQGAAASLITEKFGAKYSKHGSKVKNAAGAQDAHEAIRPSNVFNTPESIAKYLDKDQLKLYTLIWNRFVASQMTPAVFDTMKVNLSQNGVIFVANGSQIKFDGYLAVYNDTDKNTMLPDMEVGDTVKKAALKPEQHFTQPPARYSEATLIKTLEENGVGRPSTYAPTLETIQRRYYVRLAAKRFEPTELGEIVNKLIVEFFPNIVNTEFTAEMEKDLDAVEDGKRRWVEVVDQFYKPFEKELVKAEDEIEKIQIKDEPAGFDCDVCGHPMVIKLGRFGKFYACSNFPECHNTKAIVKEIGVTCPTCGEGQIIERKTKKNRLFYGCSRYPECDFTSWDKPVGRTCPKSGHFLVEKKVRGGGKQVVCSDAECDYQEEKIK</sequence>
<comment type="function">
    <text evidence="10">Releases the supercoiling and torsional tension of DNA, which is introduced during the DNA replication and transcription, by transiently cleaving and rejoining one strand of the DNA duplex. Introduces a single-strand break via transesterification at a target site in duplex DNA. The scissile phosphodiester is attacked by the catalytic tyrosine of the enzyme, resulting in the formation of a DNA-(5'-phosphotyrosyl)-enzyme intermediate and the expulsion of a 3'-OH DNA strand. The free DNA strand then undergoes passage around the unbroken strand, thus removing DNA supercoils. Finally, in the religation step, the DNA 3'-OH attacks the covalent intermediate to expel the active-site tyrosine and restore the DNA phosphodiester backbone.</text>
</comment>
<dbReference type="InterPro" id="IPR006171">
    <property type="entry name" value="TOPRIM_dom"/>
</dbReference>
<dbReference type="GO" id="GO:0003917">
    <property type="term" value="F:DNA topoisomerase type I (single strand cut, ATP-independent) activity"/>
    <property type="evidence" value="ECO:0007669"/>
    <property type="project" value="UniProtKB-UniRule"/>
</dbReference>
<dbReference type="OrthoDB" id="9804262at2"/>
<dbReference type="Pfam" id="PF01396">
    <property type="entry name" value="Zn_ribbon_Top1"/>
    <property type="match status" value="3"/>
</dbReference>
<feature type="region of interest" description="Interaction with DNA" evidence="10">
    <location>
        <begin position="198"/>
        <end position="203"/>
    </location>
</feature>
<dbReference type="InterPro" id="IPR013824">
    <property type="entry name" value="Topo_IA_cen_sub1"/>
</dbReference>
<feature type="compositionally biased region" description="Basic residues" evidence="11">
    <location>
        <begin position="7"/>
        <end position="27"/>
    </location>
</feature>
<dbReference type="InterPro" id="IPR000380">
    <property type="entry name" value="Topo_IA"/>
</dbReference>
<comment type="catalytic activity">
    <reaction evidence="1 10">
        <text>ATP-independent breakage of single-stranded DNA, followed by passage and rejoining.</text>
        <dbReference type="EC" id="5.6.2.1"/>
    </reaction>
</comment>
<feature type="region of interest" description="Disordered" evidence="11">
    <location>
        <begin position="1"/>
        <end position="27"/>
    </location>
</feature>
<feature type="domain" description="Toprim" evidence="12">
    <location>
        <begin position="38"/>
        <end position="148"/>
    </location>
</feature>
<dbReference type="GO" id="GO:0003677">
    <property type="term" value="F:DNA binding"/>
    <property type="evidence" value="ECO:0007669"/>
    <property type="project" value="UniProtKB-KW"/>
</dbReference>
<dbReference type="GO" id="GO:0008270">
    <property type="term" value="F:zinc ion binding"/>
    <property type="evidence" value="ECO:0007669"/>
    <property type="project" value="UniProtKB-KW"/>
</dbReference>
<evidence type="ECO:0000313" key="14">
    <source>
        <dbReference type="EMBL" id="GBG97212.1"/>
    </source>
</evidence>
<keyword evidence="3" id="KW-0479">Metal-binding</keyword>
<keyword evidence="7 10" id="KW-0799">Topoisomerase</keyword>
<feature type="site" description="Interaction with DNA" evidence="10">
    <location>
        <position position="178"/>
    </location>
</feature>
<gene>
    <name evidence="10 14" type="primary">topA</name>
    <name evidence="14" type="ORF">NtB2_01350</name>
</gene>
<dbReference type="EC" id="5.6.2.1" evidence="10"/>
<evidence type="ECO:0000256" key="7">
    <source>
        <dbReference type="ARBA" id="ARBA00023029"/>
    </source>
</evidence>
<dbReference type="NCBIfam" id="TIGR01051">
    <property type="entry name" value="topA_bact"/>
    <property type="match status" value="1"/>
</dbReference>
<comment type="similarity">
    <text evidence="2 10">Belongs to the type IA topoisomerase family.</text>
</comment>
<feature type="site" description="Interaction with DNA" evidence="10">
    <location>
        <position position="174"/>
    </location>
</feature>
<dbReference type="GO" id="GO:0005694">
    <property type="term" value="C:chromosome"/>
    <property type="evidence" value="ECO:0007669"/>
    <property type="project" value="InterPro"/>
</dbReference>
<dbReference type="CDD" id="cd03363">
    <property type="entry name" value="TOPRIM_TopoIA_TopoI"/>
    <property type="match status" value="1"/>
</dbReference>
<evidence type="ECO:0000259" key="13">
    <source>
        <dbReference type="PROSITE" id="PS52039"/>
    </source>
</evidence>
<evidence type="ECO:0000256" key="3">
    <source>
        <dbReference type="ARBA" id="ARBA00022723"/>
    </source>
</evidence>
<dbReference type="InterPro" id="IPR003601">
    <property type="entry name" value="Topo_IA_2"/>
</dbReference>
<dbReference type="SMART" id="SM00436">
    <property type="entry name" value="TOP1Bc"/>
    <property type="match status" value="1"/>
</dbReference>